<dbReference type="OrthoDB" id="1717591at2759"/>
<keyword evidence="2" id="KW-1185">Reference proteome</keyword>
<proteinExistence type="predicted"/>
<evidence type="ECO:0000313" key="2">
    <source>
        <dbReference type="Proteomes" id="UP000657918"/>
    </source>
</evidence>
<evidence type="ECO:0000313" key="1">
    <source>
        <dbReference type="EMBL" id="KAF9687630.1"/>
    </source>
</evidence>
<comment type="caution">
    <text evidence="1">The sequence shown here is derived from an EMBL/GenBank/DDBJ whole genome shotgun (WGS) entry which is preliminary data.</text>
</comment>
<dbReference type="EMBL" id="JADGMS010000002">
    <property type="protein sequence ID" value="KAF9687630.1"/>
    <property type="molecule type" value="Genomic_DNA"/>
</dbReference>
<name>A0A835TGQ4_9ROSI</name>
<dbReference type="AlphaFoldDB" id="A0A835TGQ4"/>
<reference evidence="1 2" key="1">
    <citation type="submission" date="2020-10" db="EMBL/GenBank/DDBJ databases">
        <title>Plant Genome Project.</title>
        <authorList>
            <person name="Zhang R.-G."/>
        </authorList>
    </citation>
    <scope>NUCLEOTIDE SEQUENCE [LARGE SCALE GENOMIC DNA]</scope>
    <source>
        <strain evidence="1">FAFU-HL-1</strain>
        <tissue evidence="1">Leaf</tissue>
    </source>
</reference>
<organism evidence="1 2">
    <name type="scientific">Salix dunnii</name>
    <dbReference type="NCBI Taxonomy" id="1413687"/>
    <lineage>
        <taxon>Eukaryota</taxon>
        <taxon>Viridiplantae</taxon>
        <taxon>Streptophyta</taxon>
        <taxon>Embryophyta</taxon>
        <taxon>Tracheophyta</taxon>
        <taxon>Spermatophyta</taxon>
        <taxon>Magnoliopsida</taxon>
        <taxon>eudicotyledons</taxon>
        <taxon>Gunneridae</taxon>
        <taxon>Pentapetalae</taxon>
        <taxon>rosids</taxon>
        <taxon>fabids</taxon>
        <taxon>Malpighiales</taxon>
        <taxon>Salicaceae</taxon>
        <taxon>Saliceae</taxon>
        <taxon>Salix</taxon>
    </lineage>
</organism>
<dbReference type="Proteomes" id="UP000657918">
    <property type="component" value="Unassembled WGS sequence"/>
</dbReference>
<accession>A0A835TGQ4</accession>
<protein>
    <submittedName>
        <fullName evidence="1">Uncharacterized protein</fullName>
    </submittedName>
</protein>
<sequence>MGSTRKTTRPLLTLEPNRVNSTTTEKNIEELEKKIAALVRSDVHGPMGRGELSLVERIMLAIAVVTLYWFV</sequence>
<gene>
    <name evidence="1" type="ORF">SADUNF_Sadunf02G0113200</name>
</gene>